<dbReference type="EMBL" id="CAJVCH010531715">
    <property type="protein sequence ID" value="CAG7824109.1"/>
    <property type="molecule type" value="Genomic_DNA"/>
</dbReference>
<name>A0A8J2KVB0_9HEXA</name>
<dbReference type="AlphaFoldDB" id="A0A8J2KVB0"/>
<dbReference type="InterPro" id="IPR001283">
    <property type="entry name" value="CRISP-related"/>
</dbReference>
<feature type="domain" description="SCP" evidence="1">
    <location>
        <begin position="1"/>
        <end position="135"/>
    </location>
</feature>
<dbReference type="PANTHER" id="PTHR10334">
    <property type="entry name" value="CYSTEINE-RICH SECRETORY PROTEIN-RELATED"/>
    <property type="match status" value="1"/>
</dbReference>
<dbReference type="Pfam" id="PF00188">
    <property type="entry name" value="CAP"/>
    <property type="match status" value="1"/>
</dbReference>
<evidence type="ECO:0000313" key="3">
    <source>
        <dbReference type="Proteomes" id="UP000708208"/>
    </source>
</evidence>
<dbReference type="SMART" id="SM00198">
    <property type="entry name" value="SCP"/>
    <property type="match status" value="1"/>
</dbReference>
<sequence length="152" mass="17260">PGPLPKAARVRVLRWNQELQVIAQRLSSQCKSTLNTSIIMVTDSSPQLRVNFAVSKDTINKPRWTQALMHWYNEVNRVKPDVIYRQSLQIDNYAAMIWGNTGIVGCGYSACKGKDKGVRVKFYVCVFAPAGNKEGVKMYYTDKSEYEIFTTT</sequence>
<evidence type="ECO:0000259" key="1">
    <source>
        <dbReference type="SMART" id="SM00198"/>
    </source>
</evidence>
<organism evidence="2 3">
    <name type="scientific">Allacma fusca</name>
    <dbReference type="NCBI Taxonomy" id="39272"/>
    <lineage>
        <taxon>Eukaryota</taxon>
        <taxon>Metazoa</taxon>
        <taxon>Ecdysozoa</taxon>
        <taxon>Arthropoda</taxon>
        <taxon>Hexapoda</taxon>
        <taxon>Collembola</taxon>
        <taxon>Symphypleona</taxon>
        <taxon>Sminthuridae</taxon>
        <taxon>Allacma</taxon>
    </lineage>
</organism>
<evidence type="ECO:0000313" key="2">
    <source>
        <dbReference type="EMBL" id="CAG7824109.1"/>
    </source>
</evidence>
<dbReference type="OrthoDB" id="43654at2759"/>
<proteinExistence type="predicted"/>
<dbReference type="Proteomes" id="UP000708208">
    <property type="component" value="Unassembled WGS sequence"/>
</dbReference>
<keyword evidence="3" id="KW-1185">Reference proteome</keyword>
<gene>
    <name evidence="2" type="ORF">AFUS01_LOCUS34287</name>
</gene>
<reference evidence="2" key="1">
    <citation type="submission" date="2021-06" db="EMBL/GenBank/DDBJ databases">
        <authorList>
            <person name="Hodson N. C."/>
            <person name="Mongue J. A."/>
            <person name="Jaron S. K."/>
        </authorList>
    </citation>
    <scope>NUCLEOTIDE SEQUENCE</scope>
</reference>
<accession>A0A8J2KVB0</accession>
<protein>
    <recommendedName>
        <fullName evidence="1">SCP domain-containing protein</fullName>
    </recommendedName>
</protein>
<feature type="non-terminal residue" evidence="2">
    <location>
        <position position="1"/>
    </location>
</feature>
<dbReference type="CDD" id="cd05380">
    <property type="entry name" value="CAP_euk"/>
    <property type="match status" value="1"/>
</dbReference>
<dbReference type="InterPro" id="IPR014044">
    <property type="entry name" value="CAP_dom"/>
</dbReference>
<comment type="caution">
    <text evidence="2">The sequence shown here is derived from an EMBL/GenBank/DDBJ whole genome shotgun (WGS) entry which is preliminary data.</text>
</comment>
<feature type="non-terminal residue" evidence="2">
    <location>
        <position position="152"/>
    </location>
</feature>